<dbReference type="EMBL" id="RPFW01000007">
    <property type="protein sequence ID" value="TVZ01248.1"/>
    <property type="molecule type" value="Genomic_DNA"/>
</dbReference>
<dbReference type="Proteomes" id="UP000460272">
    <property type="component" value="Unassembled WGS sequence"/>
</dbReference>
<dbReference type="OrthoDB" id="9991457at2"/>
<proteinExistence type="predicted"/>
<dbReference type="AlphaFoldDB" id="A0A6P2BQW1"/>
<dbReference type="RefSeq" id="WP_145859655.1">
    <property type="nucleotide sequence ID" value="NZ_RPFW01000007.1"/>
</dbReference>
<gene>
    <name evidence="1" type="ORF">EAS64_33760</name>
</gene>
<comment type="caution">
    <text evidence="1">The sequence shown here is derived from an EMBL/GenBank/DDBJ whole genome shotgun (WGS) entry which is preliminary data.</text>
</comment>
<keyword evidence="2" id="KW-1185">Reference proteome</keyword>
<sequence length="96" mass="11437">MPSWLYTIDLADIFHADIPFEERRDEIVKRIRESEWYRDAEMEASEKLDRAVNADDFLLGVTITDLEDASDEEDFDWTWDEVYDMANADRAWINTL</sequence>
<name>A0A6P2BQW1_9ACTN</name>
<accession>A0A6P2BQW1</accession>
<evidence type="ECO:0000313" key="2">
    <source>
        <dbReference type="Proteomes" id="UP000460272"/>
    </source>
</evidence>
<evidence type="ECO:0000313" key="1">
    <source>
        <dbReference type="EMBL" id="TVZ01248.1"/>
    </source>
</evidence>
<reference evidence="1 2" key="1">
    <citation type="submission" date="2018-11" db="EMBL/GenBank/DDBJ databases">
        <title>Trebonia kvetii gen.nov., sp.nov., a novel acidophilic actinobacterium, and proposal of the new actinobacterial family Treboniaceae fam. nov.</title>
        <authorList>
            <person name="Rapoport D."/>
            <person name="Sagova-Mareckova M."/>
            <person name="Sedlacek I."/>
            <person name="Provaznik J."/>
            <person name="Kralova S."/>
            <person name="Pavlinic D."/>
            <person name="Benes V."/>
            <person name="Kopecky J."/>
        </authorList>
    </citation>
    <scope>NUCLEOTIDE SEQUENCE [LARGE SCALE GENOMIC DNA]</scope>
    <source>
        <strain evidence="1 2">15Tr583</strain>
    </source>
</reference>
<organism evidence="1 2">
    <name type="scientific">Trebonia kvetii</name>
    <dbReference type="NCBI Taxonomy" id="2480626"/>
    <lineage>
        <taxon>Bacteria</taxon>
        <taxon>Bacillati</taxon>
        <taxon>Actinomycetota</taxon>
        <taxon>Actinomycetes</taxon>
        <taxon>Streptosporangiales</taxon>
        <taxon>Treboniaceae</taxon>
        <taxon>Trebonia</taxon>
    </lineage>
</organism>
<protein>
    <submittedName>
        <fullName evidence="1">Uncharacterized protein</fullName>
    </submittedName>
</protein>